<evidence type="ECO:0000256" key="1">
    <source>
        <dbReference type="ARBA" id="ARBA00004167"/>
    </source>
</evidence>
<feature type="domain" description="Translocation and assembly module TamB C-terminal" evidence="5">
    <location>
        <begin position="913"/>
        <end position="1254"/>
    </location>
</feature>
<dbReference type="Pfam" id="PF04357">
    <property type="entry name" value="TamB"/>
    <property type="match status" value="1"/>
</dbReference>
<dbReference type="InterPro" id="IPR007452">
    <property type="entry name" value="TamB_C"/>
</dbReference>
<accession>A0ABY4ST80</accession>
<evidence type="ECO:0000256" key="4">
    <source>
        <dbReference type="ARBA" id="ARBA00023136"/>
    </source>
</evidence>
<sequence length="1254" mass="143138">MFLLSTKIGAYLIFKSITYYIPGLSFDTISGSWGKFNITHVIYRTSVSVINIGTCSISINIKHIWNKKIYINHLYLKDVLIKIKKNNFIFHNSQTNNTHNNIMSIALPITLNDVVLHNVHIISDIIMLQFNKISTSLSFQNKSLIISPTCFTETILNISNTHISQMQSSIKTIHQYTNKSVIQSLLESISNKCISTLSILKIPFNIVLSDLKGEKFYINNINKKNYLIRDLHLQMRFCQYDMNVQFHFFCINGLFHTSGNIKFKEYYPIDIITNFIPYKNGTDYFSIISSKNIKKINLIITGELYKTIYIKCNYLNFLAELEVLLQTNIKKNNIPISISIIGKNISFPYLRKNRLFIKTINFYLQGNKKNYYLQVTSELCNSKFLSSTNIMLYAQGDINNCTISNCRISTLNSYFHMTGAINWSNTINWDIKCTLSKFSMFSNWLKDRVQLSGQIITQGFLCNNAWEITISNVDLKGFVKNNHLVCIGSLYNNSNGLWKIPTKKLVIQWGHSALEINESLKNHLIFNTILKISNFNFFNSKLNGKMNGRLKLHGTIKNIKLSLNTDTVFLNWLNKNICINTIILNGNIFYKSFMQGVIFLQANNIKYGSMFLYKFIMQGHGNLKKHFFNMKICGDKLFGDIQLYGNLNVVNNTWCSKIQKTSVITPIGTWKLMKDIVFTYQYLIGKIIVSSHYWEFVNCNITIPNILKNKITNKIDTFFNNINLAPLKILFPELIKIQSVNVVCTECSWILGDLLPKGTILISGKDLQMNTNIQSYKTTVIPSIFIKVTLIQDTSYFAWQINYIDKNDENYGFLAINNNTSNISGHIKIRSITLIPFFNSLIVLEKPINFTGLLNINVSFSRHMNHLMINGFAQLQNINFSLFTTPFIINHSQLFVKFSGDHATFNGAIYTDNGDKLSLNGNVFNFDSFNKINISLRMKGEQINFCVSPEIKLKISPDITCLLASKKIHVQGNVDIPWAYVNIKESVKNVTRISSEEIILDDHDQPIINNFNNLKVSVTCNITTCLGETVYFNGLGVSAQLKGKIKIIFNEKNRLSLTGLVYMKSGNFQIYGQYLIIKKGQLLFSGLIDQPYLDIEAICDQSNINIRDNTVVGIRITGVLNNPKLEIFSNSSSYSSQKFIYLLGDKNSVPLGKDENIATSLLIGASVRNSEKFIDKIGKILGVKDLKLNTHNIGSDPLIALSGYIAPGLQFKYGISIFDWSTIVTVRYLLYPKLYLEMTSGNNQAFDILYKFEF</sequence>
<dbReference type="Proteomes" id="UP001056834">
    <property type="component" value="Chromosome"/>
</dbReference>
<keyword evidence="4" id="KW-0472">Membrane</keyword>
<evidence type="ECO:0000313" key="7">
    <source>
        <dbReference type="Proteomes" id="UP001056834"/>
    </source>
</evidence>
<evidence type="ECO:0000313" key="6">
    <source>
        <dbReference type="EMBL" id="URJ25175.1"/>
    </source>
</evidence>
<evidence type="ECO:0000259" key="5">
    <source>
        <dbReference type="Pfam" id="PF04357"/>
    </source>
</evidence>
<evidence type="ECO:0000256" key="2">
    <source>
        <dbReference type="ARBA" id="ARBA00022692"/>
    </source>
</evidence>
<name>A0ABY4ST80_9ENTR</name>
<dbReference type="EMBL" id="CP097762">
    <property type="protein sequence ID" value="URJ25175.1"/>
    <property type="molecule type" value="Genomic_DNA"/>
</dbReference>
<proteinExistence type="predicted"/>
<evidence type="ECO:0000256" key="3">
    <source>
        <dbReference type="ARBA" id="ARBA00022989"/>
    </source>
</evidence>
<dbReference type="RefSeq" id="WP_250223306.1">
    <property type="nucleotide sequence ID" value="NZ_CP097762.1"/>
</dbReference>
<keyword evidence="7" id="KW-1185">Reference proteome</keyword>
<comment type="subcellular location">
    <subcellularLocation>
        <location evidence="1">Membrane</location>
        <topology evidence="1">Single-pass membrane protein</topology>
    </subcellularLocation>
</comment>
<reference evidence="6" key="1">
    <citation type="submission" date="2022-05" db="EMBL/GenBank/DDBJ databases">
        <title>Impact of host demography and evolutionary history on endosymbiont molecular evolution: a test in carpenter ants (Genus Camponotus) and their Blochmannia endosymbionts.</title>
        <authorList>
            <person name="Manthey J.D."/>
            <person name="Giron J.C."/>
            <person name="Hruska J.P."/>
        </authorList>
    </citation>
    <scope>NUCLEOTIDE SEQUENCE</scope>
    <source>
        <strain evidence="6">C-006</strain>
    </source>
</reference>
<dbReference type="PANTHER" id="PTHR36985:SF1">
    <property type="entry name" value="TRANSLOCATION AND ASSEMBLY MODULE SUBUNIT TAMB"/>
    <property type="match status" value="1"/>
</dbReference>
<keyword evidence="3" id="KW-1133">Transmembrane helix</keyword>
<protein>
    <submittedName>
        <fullName evidence="6">Translocation/assembly module TamB domain-containing protein</fullName>
    </submittedName>
</protein>
<keyword evidence="2" id="KW-0812">Transmembrane</keyword>
<gene>
    <name evidence="6" type="ORF">M9405_00345</name>
</gene>
<dbReference type="PANTHER" id="PTHR36985">
    <property type="entry name" value="TRANSLOCATION AND ASSEMBLY MODULE SUBUNIT TAMB"/>
    <property type="match status" value="1"/>
</dbReference>
<organism evidence="6 7">
    <name type="scientific">Candidatus Blochmannia ocreatus</name>
    <name type="common">nom. nud.</name>
    <dbReference type="NCBI Taxonomy" id="251538"/>
    <lineage>
        <taxon>Bacteria</taxon>
        <taxon>Pseudomonadati</taxon>
        <taxon>Pseudomonadota</taxon>
        <taxon>Gammaproteobacteria</taxon>
        <taxon>Enterobacterales</taxon>
        <taxon>Enterobacteriaceae</taxon>
        <taxon>ant endosymbionts</taxon>
        <taxon>Candidatus Blochmanniella</taxon>
    </lineage>
</organism>